<evidence type="ECO:0000256" key="3">
    <source>
        <dbReference type="ARBA" id="ARBA00022692"/>
    </source>
</evidence>
<feature type="transmembrane region" description="Helical" evidence="6">
    <location>
        <begin position="279"/>
        <end position="299"/>
    </location>
</feature>
<feature type="domain" description="Major facilitator superfamily (MFS) profile" evidence="7">
    <location>
        <begin position="1"/>
        <end position="425"/>
    </location>
</feature>
<dbReference type="PANTHER" id="PTHR42718">
    <property type="entry name" value="MAJOR FACILITATOR SUPERFAMILY MULTIDRUG TRANSPORTER MFSC"/>
    <property type="match status" value="1"/>
</dbReference>
<dbReference type="Gene3D" id="1.20.1250.20">
    <property type="entry name" value="MFS general substrate transporter like domains"/>
    <property type="match status" value="1"/>
</dbReference>
<reference evidence="8 9" key="1">
    <citation type="submission" date="2019-06" db="EMBL/GenBank/DDBJ databases">
        <title>Genome analyses of bacteria isolated from kimchi.</title>
        <authorList>
            <person name="Lee S."/>
            <person name="Ahn S."/>
            <person name="Roh S."/>
        </authorList>
    </citation>
    <scope>NUCLEOTIDE SEQUENCE [LARGE SCALE GENOMIC DNA]</scope>
    <source>
        <strain evidence="8 9">CBA4606</strain>
    </source>
</reference>
<dbReference type="Proteomes" id="UP000321272">
    <property type="component" value="Chromosome"/>
</dbReference>
<gene>
    <name evidence="8" type="ORF">FGL86_06405</name>
</gene>
<dbReference type="GO" id="GO:0022857">
    <property type="term" value="F:transmembrane transporter activity"/>
    <property type="evidence" value="ECO:0007669"/>
    <property type="project" value="InterPro"/>
</dbReference>
<accession>A0A5B8SV51</accession>
<feature type="transmembrane region" description="Helical" evidence="6">
    <location>
        <begin position="336"/>
        <end position="353"/>
    </location>
</feature>
<name>A0A5B8SV51_9GAMM</name>
<dbReference type="KEGG" id="paur:FGL86_06405"/>
<keyword evidence="3 6" id="KW-0812">Transmembrane</keyword>
<dbReference type="AlphaFoldDB" id="A0A5B8SV51"/>
<organism evidence="8 9">
    <name type="scientific">Pistricoccus aurantiacus</name>
    <dbReference type="NCBI Taxonomy" id="1883414"/>
    <lineage>
        <taxon>Bacteria</taxon>
        <taxon>Pseudomonadati</taxon>
        <taxon>Pseudomonadota</taxon>
        <taxon>Gammaproteobacteria</taxon>
        <taxon>Oceanospirillales</taxon>
        <taxon>Halomonadaceae</taxon>
        <taxon>Pistricoccus</taxon>
    </lineage>
</organism>
<feature type="transmembrane region" description="Helical" evidence="6">
    <location>
        <begin position="203"/>
        <end position="221"/>
    </location>
</feature>
<dbReference type="PANTHER" id="PTHR42718:SF9">
    <property type="entry name" value="MAJOR FACILITATOR SUPERFAMILY MULTIDRUG TRANSPORTER MFSC"/>
    <property type="match status" value="1"/>
</dbReference>
<dbReference type="SUPFAM" id="SSF103473">
    <property type="entry name" value="MFS general substrate transporter"/>
    <property type="match status" value="1"/>
</dbReference>
<dbReference type="Pfam" id="PF07690">
    <property type="entry name" value="MFS_1"/>
    <property type="match status" value="1"/>
</dbReference>
<evidence type="ECO:0000256" key="1">
    <source>
        <dbReference type="ARBA" id="ARBA00004141"/>
    </source>
</evidence>
<comment type="subcellular location">
    <subcellularLocation>
        <location evidence="1">Membrane</location>
        <topology evidence="1">Multi-pass membrane protein</topology>
    </subcellularLocation>
</comment>
<evidence type="ECO:0000313" key="9">
    <source>
        <dbReference type="Proteomes" id="UP000321272"/>
    </source>
</evidence>
<feature type="transmembrane region" description="Helical" evidence="6">
    <location>
        <begin position="111"/>
        <end position="137"/>
    </location>
</feature>
<feature type="transmembrane region" description="Helical" evidence="6">
    <location>
        <begin position="27"/>
        <end position="45"/>
    </location>
</feature>
<dbReference type="CDD" id="cd17321">
    <property type="entry name" value="MFS_MMR_MDR_like"/>
    <property type="match status" value="1"/>
</dbReference>
<dbReference type="PRINTS" id="PR01036">
    <property type="entry name" value="TCRTETB"/>
</dbReference>
<evidence type="ECO:0000256" key="2">
    <source>
        <dbReference type="ARBA" id="ARBA00022448"/>
    </source>
</evidence>
<evidence type="ECO:0000313" key="8">
    <source>
        <dbReference type="EMBL" id="QEA40839.1"/>
    </source>
</evidence>
<evidence type="ECO:0000256" key="4">
    <source>
        <dbReference type="ARBA" id="ARBA00022989"/>
    </source>
</evidence>
<proteinExistence type="predicted"/>
<feature type="transmembrane region" description="Helical" evidence="6">
    <location>
        <begin position="143"/>
        <end position="165"/>
    </location>
</feature>
<feature type="transmembrane region" description="Helical" evidence="6">
    <location>
        <begin position="80"/>
        <end position="99"/>
    </location>
</feature>
<dbReference type="InterPro" id="IPR020846">
    <property type="entry name" value="MFS_dom"/>
</dbReference>
<keyword evidence="5 6" id="KW-0472">Membrane</keyword>
<dbReference type="InterPro" id="IPR011701">
    <property type="entry name" value="MFS"/>
</dbReference>
<feature type="transmembrane region" description="Helical" evidence="6">
    <location>
        <begin position="374"/>
        <end position="395"/>
    </location>
</feature>
<evidence type="ECO:0000256" key="6">
    <source>
        <dbReference type="SAM" id="Phobius"/>
    </source>
</evidence>
<feature type="transmembrane region" description="Helical" evidence="6">
    <location>
        <begin position="401"/>
        <end position="418"/>
    </location>
</feature>
<feature type="transmembrane region" description="Helical" evidence="6">
    <location>
        <begin position="57"/>
        <end position="74"/>
    </location>
</feature>
<feature type="transmembrane region" description="Helical" evidence="6">
    <location>
        <begin position="242"/>
        <end position="267"/>
    </location>
</feature>
<evidence type="ECO:0000256" key="5">
    <source>
        <dbReference type="ARBA" id="ARBA00023136"/>
    </source>
</evidence>
<sequence length="434" mass="45515">MAVIDNTMINIALPSIGESLAVSPARSVWVVSLFQVVSAAFLLIFASLSELLSRRRVYMAGLTLFTLASLGAALSRSFEWLLVFRALQGVGAAATLSIGPSLYRLIFPTRLLGAAMGLSALVVAGGYASGPTIGGLILSMTDWPWLFALNLPIGALALALAWRALPKEPRREGGFDVLGAVLSALMLAGFFLAMDALGEGAETGRILLLLTVSVVAGGLFLRRQRRAPHPLLPLTLFDEPRFSLALLVSGSAFIAQGLSFVALSFLYQQEMDYSPLETAWLFTPWPLTIMVAAPIAGRLADRLNPALVSSLGLTVLLCGLASLVLLEPQASLADSLWRTALCGLGFGLFQAPNNRELMSSIPKARSANASGMMSTTRTIGQSLGVTFVGVVLGAGLGSVQLSLWFGFAAAGLALLVSLGRVPLAARAKAQAASS</sequence>
<dbReference type="Gene3D" id="1.20.1720.10">
    <property type="entry name" value="Multidrug resistance protein D"/>
    <property type="match status" value="1"/>
</dbReference>
<keyword evidence="9" id="KW-1185">Reference proteome</keyword>
<feature type="transmembrane region" description="Helical" evidence="6">
    <location>
        <begin position="177"/>
        <end position="197"/>
    </location>
</feature>
<dbReference type="GO" id="GO:0016020">
    <property type="term" value="C:membrane"/>
    <property type="evidence" value="ECO:0007669"/>
    <property type="project" value="UniProtKB-SubCell"/>
</dbReference>
<dbReference type="InterPro" id="IPR036259">
    <property type="entry name" value="MFS_trans_sf"/>
</dbReference>
<protein>
    <submittedName>
        <fullName evidence="8">MFS transporter</fullName>
    </submittedName>
</protein>
<evidence type="ECO:0000259" key="7">
    <source>
        <dbReference type="PROSITE" id="PS50850"/>
    </source>
</evidence>
<dbReference type="PROSITE" id="PS50850">
    <property type="entry name" value="MFS"/>
    <property type="match status" value="1"/>
</dbReference>
<feature type="transmembrane region" description="Helical" evidence="6">
    <location>
        <begin position="306"/>
        <end position="324"/>
    </location>
</feature>
<dbReference type="EMBL" id="CP042382">
    <property type="protein sequence ID" value="QEA40839.1"/>
    <property type="molecule type" value="Genomic_DNA"/>
</dbReference>
<keyword evidence="4 6" id="KW-1133">Transmembrane helix</keyword>
<dbReference type="OrthoDB" id="9812221at2"/>
<keyword evidence="2" id="KW-0813">Transport</keyword>